<dbReference type="InterPro" id="IPR004424">
    <property type="entry name" value="IspE"/>
</dbReference>
<keyword evidence="3 7" id="KW-0547">Nucleotide-binding</keyword>
<feature type="active site" evidence="7">
    <location>
        <position position="11"/>
    </location>
</feature>
<keyword evidence="4 7" id="KW-0418">Kinase</keyword>
<evidence type="ECO:0000259" key="8">
    <source>
        <dbReference type="Pfam" id="PF00288"/>
    </source>
</evidence>
<dbReference type="PIRSF" id="PIRSF010376">
    <property type="entry name" value="IspE"/>
    <property type="match status" value="1"/>
</dbReference>
<comment type="pathway">
    <text evidence="7">Isoprenoid biosynthesis; isopentenyl diphosphate biosynthesis via DXP pathway; isopentenyl diphosphate from 1-deoxy-D-xylulose 5-phosphate: step 3/6.</text>
</comment>
<dbReference type="PANTHER" id="PTHR43527:SF2">
    <property type="entry name" value="4-DIPHOSPHOCYTIDYL-2-C-METHYL-D-ERYTHRITOL KINASE, CHLOROPLASTIC"/>
    <property type="match status" value="1"/>
</dbReference>
<dbReference type="GO" id="GO:0005524">
    <property type="term" value="F:ATP binding"/>
    <property type="evidence" value="ECO:0007669"/>
    <property type="project" value="UniProtKB-UniRule"/>
</dbReference>
<feature type="domain" description="GHMP kinase N-terminal" evidence="8">
    <location>
        <begin position="65"/>
        <end position="142"/>
    </location>
</feature>
<keyword evidence="5 7" id="KW-0067">ATP-binding</keyword>
<comment type="function">
    <text evidence="7">Catalyzes the phosphorylation of the position 2 hydroxy group of 4-diphosphocytidyl-2C-methyl-D-erythritol.</text>
</comment>
<dbReference type="SUPFAM" id="SSF54211">
    <property type="entry name" value="Ribosomal protein S5 domain 2-like"/>
    <property type="match status" value="1"/>
</dbReference>
<evidence type="ECO:0000256" key="6">
    <source>
        <dbReference type="ARBA" id="ARBA00023229"/>
    </source>
</evidence>
<dbReference type="NCBIfam" id="TIGR00154">
    <property type="entry name" value="ispE"/>
    <property type="match status" value="1"/>
</dbReference>
<evidence type="ECO:0000313" key="10">
    <source>
        <dbReference type="Proteomes" id="UP000315782"/>
    </source>
</evidence>
<comment type="similarity">
    <text evidence="7">Belongs to the GHMP kinase family. IspE subfamily.</text>
</comment>
<keyword evidence="2 7" id="KW-0808">Transferase</keyword>
<dbReference type="Gene3D" id="3.30.230.10">
    <property type="match status" value="1"/>
</dbReference>
<evidence type="ECO:0000256" key="3">
    <source>
        <dbReference type="ARBA" id="ARBA00022741"/>
    </source>
</evidence>
<dbReference type="AlphaFoldDB" id="A0A520MJB6"/>
<dbReference type="Pfam" id="PF00288">
    <property type="entry name" value="GHMP_kinases_N"/>
    <property type="match status" value="1"/>
</dbReference>
<evidence type="ECO:0000256" key="1">
    <source>
        <dbReference type="ARBA" id="ARBA00017473"/>
    </source>
</evidence>
<accession>A0A520MJB6</accession>
<dbReference type="HAMAP" id="MF_00061">
    <property type="entry name" value="IspE"/>
    <property type="match status" value="1"/>
</dbReference>
<dbReference type="GO" id="GO:0019288">
    <property type="term" value="P:isopentenyl diphosphate biosynthetic process, methylerythritol 4-phosphate pathway"/>
    <property type="evidence" value="ECO:0007669"/>
    <property type="project" value="UniProtKB-UniRule"/>
</dbReference>
<evidence type="ECO:0000256" key="4">
    <source>
        <dbReference type="ARBA" id="ARBA00022777"/>
    </source>
</evidence>
<reference evidence="9 10" key="1">
    <citation type="submission" date="2019-02" db="EMBL/GenBank/DDBJ databases">
        <title>Prokaryotic population dynamics and viral predation in marine succession experiment using metagenomics: the confinement effect.</title>
        <authorList>
            <person name="Haro-Moreno J.M."/>
            <person name="Rodriguez-Valera F."/>
            <person name="Lopez-Perez M."/>
        </authorList>
    </citation>
    <scope>NUCLEOTIDE SEQUENCE [LARGE SCALE GENOMIC DNA]</scope>
    <source>
        <strain evidence="9">MED-G163</strain>
    </source>
</reference>
<keyword evidence="6 7" id="KW-0414">Isoprene biosynthesis</keyword>
<dbReference type="UniPathway" id="UPA00056">
    <property type="reaction ID" value="UER00094"/>
</dbReference>
<dbReference type="GO" id="GO:0016114">
    <property type="term" value="P:terpenoid biosynthetic process"/>
    <property type="evidence" value="ECO:0007669"/>
    <property type="project" value="UniProtKB-UniRule"/>
</dbReference>
<dbReference type="EMBL" id="SHBI01000007">
    <property type="protein sequence ID" value="RZO21302.1"/>
    <property type="molecule type" value="Genomic_DNA"/>
</dbReference>
<dbReference type="Proteomes" id="UP000315782">
    <property type="component" value="Unassembled WGS sequence"/>
</dbReference>
<comment type="catalytic activity">
    <reaction evidence="7">
        <text>4-CDP-2-C-methyl-D-erythritol + ATP = 4-CDP-2-C-methyl-D-erythritol 2-phosphate + ADP + H(+)</text>
        <dbReference type="Rhea" id="RHEA:18437"/>
        <dbReference type="ChEBI" id="CHEBI:15378"/>
        <dbReference type="ChEBI" id="CHEBI:30616"/>
        <dbReference type="ChEBI" id="CHEBI:57823"/>
        <dbReference type="ChEBI" id="CHEBI:57919"/>
        <dbReference type="ChEBI" id="CHEBI:456216"/>
        <dbReference type="EC" id="2.7.1.148"/>
    </reaction>
</comment>
<name>A0A520MJB6_9GAMM</name>
<dbReference type="GO" id="GO:0050515">
    <property type="term" value="F:4-(cytidine 5'-diphospho)-2-C-methyl-D-erythritol kinase activity"/>
    <property type="evidence" value="ECO:0007669"/>
    <property type="project" value="UniProtKB-UniRule"/>
</dbReference>
<dbReference type="SUPFAM" id="SSF55060">
    <property type="entry name" value="GHMP Kinase, C-terminal domain"/>
    <property type="match status" value="1"/>
</dbReference>
<evidence type="ECO:0000256" key="2">
    <source>
        <dbReference type="ARBA" id="ARBA00022679"/>
    </source>
</evidence>
<dbReference type="InterPro" id="IPR006204">
    <property type="entry name" value="GHMP_kinase_N_dom"/>
</dbReference>
<dbReference type="Gene3D" id="3.30.70.890">
    <property type="entry name" value="GHMP kinase, C-terminal domain"/>
    <property type="match status" value="1"/>
</dbReference>
<protein>
    <recommendedName>
        <fullName evidence="1 7">4-diphosphocytidyl-2-C-methyl-D-erythritol kinase</fullName>
        <shortName evidence="7">CMK</shortName>
        <ecNumber evidence="7">2.7.1.148</ecNumber>
    </recommendedName>
    <alternativeName>
        <fullName evidence="7">4-(cytidine-5'-diphospho)-2-C-methyl-D-erythritol kinase</fullName>
    </alternativeName>
</protein>
<dbReference type="InterPro" id="IPR014721">
    <property type="entry name" value="Ribsml_uS5_D2-typ_fold_subgr"/>
</dbReference>
<gene>
    <name evidence="7 9" type="primary">ispE</name>
    <name evidence="9" type="ORF">EVA96_01860</name>
</gene>
<comment type="caution">
    <text evidence="9">The sequence shown here is derived from an EMBL/GenBank/DDBJ whole genome shotgun (WGS) entry which is preliminary data.</text>
</comment>
<dbReference type="InterPro" id="IPR036554">
    <property type="entry name" value="GHMP_kinase_C_sf"/>
</dbReference>
<dbReference type="EC" id="2.7.1.148" evidence="7"/>
<evidence type="ECO:0000313" key="9">
    <source>
        <dbReference type="EMBL" id="RZO21302.1"/>
    </source>
</evidence>
<proteinExistence type="inferred from homology"/>
<evidence type="ECO:0000256" key="7">
    <source>
        <dbReference type="HAMAP-Rule" id="MF_00061"/>
    </source>
</evidence>
<feature type="active site" evidence="7">
    <location>
        <position position="135"/>
    </location>
</feature>
<dbReference type="InterPro" id="IPR020568">
    <property type="entry name" value="Ribosomal_Su5_D2-typ_SF"/>
</dbReference>
<feature type="binding site" evidence="7">
    <location>
        <begin position="93"/>
        <end position="103"/>
    </location>
    <ligand>
        <name>ATP</name>
        <dbReference type="ChEBI" id="CHEBI:30616"/>
    </ligand>
</feature>
<evidence type="ECO:0000256" key="5">
    <source>
        <dbReference type="ARBA" id="ARBA00022840"/>
    </source>
</evidence>
<sequence>MSLIELKSPAKINLYLKVLQKKDDGYHNIETCFQYIDLYDHMSFKNSENGISIESNNAFLECSNNTIYQSAKLLADIGDISSGVNIKIEKNIPIGAGLGGGSSNAASTIVALNKLWGLGLNKNKMLEIAKKIGADVPFFIYGDNAYGKGIGDTLEFKESIRDKILLIDPKINNSSAEMFELFDNFKQSNKNTSNYPQNDFWDVFLEGNKSIREFFTKINKNNDLNLSGSGSCMFVKYNKREDIEGILKKIPSNWRFFFCKPLQYSPLMKFV</sequence>
<dbReference type="PANTHER" id="PTHR43527">
    <property type="entry name" value="4-DIPHOSPHOCYTIDYL-2-C-METHYL-D-ERYTHRITOL KINASE, CHLOROPLASTIC"/>
    <property type="match status" value="1"/>
</dbReference>
<organism evidence="9 10">
    <name type="scientific">SAR86 cluster bacterium</name>
    <dbReference type="NCBI Taxonomy" id="2030880"/>
    <lineage>
        <taxon>Bacteria</taxon>
        <taxon>Pseudomonadati</taxon>
        <taxon>Pseudomonadota</taxon>
        <taxon>Gammaproteobacteria</taxon>
        <taxon>SAR86 cluster</taxon>
    </lineage>
</organism>